<feature type="compositionally biased region" description="Polar residues" evidence="1">
    <location>
        <begin position="119"/>
        <end position="133"/>
    </location>
</feature>
<accession>A0A9W7IQB5</accession>
<comment type="caution">
    <text evidence="2">The sequence shown here is derived from an EMBL/GenBank/DDBJ whole genome shotgun (WGS) entry which is preliminary data.</text>
</comment>
<dbReference type="EMBL" id="BSYR01000031">
    <property type="protein sequence ID" value="GMI98183.1"/>
    <property type="molecule type" value="Genomic_DNA"/>
</dbReference>
<feature type="region of interest" description="Disordered" evidence="1">
    <location>
        <begin position="112"/>
        <end position="133"/>
    </location>
</feature>
<dbReference type="Proteomes" id="UP001165190">
    <property type="component" value="Unassembled WGS sequence"/>
</dbReference>
<gene>
    <name evidence="2" type="ORF">HRI_003487600</name>
</gene>
<evidence type="ECO:0000313" key="2">
    <source>
        <dbReference type="EMBL" id="GMI98183.1"/>
    </source>
</evidence>
<sequence length="133" mass="14363">MPSTIQQASRQMCPFLGKCQCCRAQGHVVTQCSLFRRQFPNASAPPHQGNSSTFRAPPHPWQPQAHIATSSSPSSDPWLLDNGATHHITTDLQNLSLHNPYTGSNEVMIGDGSGVPITHSGSTDRASSFPRSN</sequence>
<name>A0A9W7IQB5_HIBTR</name>
<dbReference type="AlphaFoldDB" id="A0A9W7IQB5"/>
<dbReference type="OrthoDB" id="1749397at2759"/>
<organism evidence="2 3">
    <name type="scientific">Hibiscus trionum</name>
    <name type="common">Flower of an hour</name>
    <dbReference type="NCBI Taxonomy" id="183268"/>
    <lineage>
        <taxon>Eukaryota</taxon>
        <taxon>Viridiplantae</taxon>
        <taxon>Streptophyta</taxon>
        <taxon>Embryophyta</taxon>
        <taxon>Tracheophyta</taxon>
        <taxon>Spermatophyta</taxon>
        <taxon>Magnoliopsida</taxon>
        <taxon>eudicotyledons</taxon>
        <taxon>Gunneridae</taxon>
        <taxon>Pentapetalae</taxon>
        <taxon>rosids</taxon>
        <taxon>malvids</taxon>
        <taxon>Malvales</taxon>
        <taxon>Malvaceae</taxon>
        <taxon>Malvoideae</taxon>
        <taxon>Hibiscus</taxon>
    </lineage>
</organism>
<evidence type="ECO:0000256" key="1">
    <source>
        <dbReference type="SAM" id="MobiDB-lite"/>
    </source>
</evidence>
<reference evidence="2" key="1">
    <citation type="submission" date="2023-05" db="EMBL/GenBank/DDBJ databases">
        <title>Genome and transcriptome analyses reveal genes involved in the formation of fine ridges on petal epidermal cells in Hibiscus trionum.</title>
        <authorList>
            <person name="Koshimizu S."/>
            <person name="Masuda S."/>
            <person name="Ishii T."/>
            <person name="Shirasu K."/>
            <person name="Hoshino A."/>
            <person name="Arita M."/>
        </authorList>
    </citation>
    <scope>NUCLEOTIDE SEQUENCE</scope>
    <source>
        <strain evidence="2">Hamamatsu line</strain>
    </source>
</reference>
<feature type="region of interest" description="Disordered" evidence="1">
    <location>
        <begin position="40"/>
        <end position="82"/>
    </location>
</feature>
<keyword evidence="3" id="KW-1185">Reference proteome</keyword>
<proteinExistence type="predicted"/>
<protein>
    <submittedName>
        <fullName evidence="2">Uncharacterized protein</fullName>
    </submittedName>
</protein>
<evidence type="ECO:0000313" key="3">
    <source>
        <dbReference type="Proteomes" id="UP001165190"/>
    </source>
</evidence>